<dbReference type="InterPro" id="IPR002646">
    <property type="entry name" value="PolA_pol_head_dom"/>
</dbReference>
<feature type="active site" evidence="3">
    <location>
        <position position="142"/>
    </location>
</feature>
<keyword evidence="3 4" id="KW-0694">RNA-binding</keyword>
<feature type="compositionally biased region" description="Basic residues" evidence="5">
    <location>
        <begin position="401"/>
        <end position="417"/>
    </location>
</feature>
<evidence type="ECO:0000313" key="8">
    <source>
        <dbReference type="EMBL" id="HGB13875.1"/>
    </source>
</evidence>
<dbReference type="InterPro" id="IPR010206">
    <property type="entry name" value="PolA_pol_I"/>
</dbReference>
<feature type="domain" description="tRNA nucleotidyltransferase/poly(A) polymerase RNA and SrmB- binding" evidence="7">
    <location>
        <begin position="200"/>
        <end position="261"/>
    </location>
</feature>
<protein>
    <recommendedName>
        <fullName evidence="3">Poly(A) polymerase I</fullName>
        <shortName evidence="3">PAP I</shortName>
        <ecNumber evidence="3">2.7.7.19</ecNumber>
    </recommendedName>
</protein>
<dbReference type="Pfam" id="PF12627">
    <property type="entry name" value="PolyA_pol_RNAbd"/>
    <property type="match status" value="1"/>
</dbReference>
<keyword evidence="3" id="KW-0804">Transcription</keyword>
<feature type="region of interest" description="Disordered" evidence="5">
    <location>
        <begin position="115"/>
        <end position="136"/>
    </location>
</feature>
<evidence type="ECO:0000256" key="3">
    <source>
        <dbReference type="HAMAP-Rule" id="MF_00957"/>
    </source>
</evidence>
<comment type="function">
    <text evidence="3">Adds poly(A) tail to the 3' end of many RNAs, which usually targets these RNAs for decay. Plays a significant role in the global control of gene expression, through influencing the rate of transcript degradation, and in the general RNA quality control.</text>
</comment>
<dbReference type="AlphaFoldDB" id="A0A7C3WQF6"/>
<proteinExistence type="inferred from homology"/>
<evidence type="ECO:0000259" key="6">
    <source>
        <dbReference type="Pfam" id="PF01743"/>
    </source>
</evidence>
<dbReference type="InterPro" id="IPR032828">
    <property type="entry name" value="PolyA_RNA-bd"/>
</dbReference>
<reference evidence="8" key="1">
    <citation type="journal article" date="2020" name="mSystems">
        <title>Genome- and Community-Level Interaction Insights into Carbon Utilization and Element Cycling Functions of Hydrothermarchaeota in Hydrothermal Sediment.</title>
        <authorList>
            <person name="Zhou Z."/>
            <person name="Liu Y."/>
            <person name="Xu W."/>
            <person name="Pan J."/>
            <person name="Luo Z.H."/>
            <person name="Li M."/>
        </authorList>
    </citation>
    <scope>NUCLEOTIDE SEQUENCE [LARGE SCALE GENOMIC DNA]</scope>
    <source>
        <strain evidence="8">SpSt-776</strain>
    </source>
</reference>
<dbReference type="GO" id="GO:0003723">
    <property type="term" value="F:RNA binding"/>
    <property type="evidence" value="ECO:0007669"/>
    <property type="project" value="UniProtKB-UniRule"/>
</dbReference>
<feature type="region of interest" description="Disordered" evidence="5">
    <location>
        <begin position="390"/>
        <end position="423"/>
    </location>
</feature>
<evidence type="ECO:0000259" key="7">
    <source>
        <dbReference type="Pfam" id="PF12627"/>
    </source>
</evidence>
<feature type="active site" evidence="3">
    <location>
        <position position="66"/>
    </location>
</feature>
<keyword evidence="1 3" id="KW-0808">Transferase</keyword>
<dbReference type="GO" id="GO:1990817">
    <property type="term" value="F:poly(A) RNA polymerase activity"/>
    <property type="evidence" value="ECO:0007669"/>
    <property type="project" value="UniProtKB-UniRule"/>
</dbReference>
<dbReference type="PANTHER" id="PTHR43051">
    <property type="entry name" value="POLYNUCLEOTIDE ADENYLYLTRANSFERASE FAMILY PROTEIN"/>
    <property type="match status" value="1"/>
</dbReference>
<dbReference type="EC" id="2.7.7.19" evidence="3"/>
<comment type="catalytic activity">
    <reaction evidence="3">
        <text>RNA(n) + ATP = RNA(n)-3'-adenine ribonucleotide + diphosphate</text>
        <dbReference type="Rhea" id="RHEA:11332"/>
        <dbReference type="Rhea" id="RHEA-COMP:14527"/>
        <dbReference type="Rhea" id="RHEA-COMP:17347"/>
        <dbReference type="ChEBI" id="CHEBI:30616"/>
        <dbReference type="ChEBI" id="CHEBI:33019"/>
        <dbReference type="ChEBI" id="CHEBI:140395"/>
        <dbReference type="ChEBI" id="CHEBI:173115"/>
        <dbReference type="EC" id="2.7.7.19"/>
    </reaction>
</comment>
<dbReference type="GO" id="GO:0006397">
    <property type="term" value="P:mRNA processing"/>
    <property type="evidence" value="ECO:0007669"/>
    <property type="project" value="UniProtKB-KW"/>
</dbReference>
<dbReference type="InterPro" id="IPR043519">
    <property type="entry name" value="NT_sf"/>
</dbReference>
<dbReference type="PANTHER" id="PTHR43051:SF1">
    <property type="entry name" value="POLYNUCLEOTIDE ADENYLYLTRANSFERASE FAMILY PROTEIN"/>
    <property type="match status" value="1"/>
</dbReference>
<keyword evidence="3" id="KW-0067">ATP-binding</keyword>
<dbReference type="GO" id="GO:0043633">
    <property type="term" value="P:polyadenylation-dependent RNA catabolic process"/>
    <property type="evidence" value="ECO:0007669"/>
    <property type="project" value="InterPro"/>
</dbReference>
<dbReference type="SUPFAM" id="SSF81891">
    <property type="entry name" value="Poly A polymerase C-terminal region-like"/>
    <property type="match status" value="1"/>
</dbReference>
<organism evidence="8">
    <name type="scientific">Desulfobacca acetoxidans</name>
    <dbReference type="NCBI Taxonomy" id="60893"/>
    <lineage>
        <taxon>Bacteria</taxon>
        <taxon>Pseudomonadati</taxon>
        <taxon>Thermodesulfobacteriota</taxon>
        <taxon>Desulfobaccia</taxon>
        <taxon>Desulfobaccales</taxon>
        <taxon>Desulfobaccaceae</taxon>
        <taxon>Desulfobacca</taxon>
    </lineage>
</organism>
<feature type="domain" description="Poly A polymerase head" evidence="6">
    <location>
        <begin position="48"/>
        <end position="173"/>
    </location>
</feature>
<name>A0A7C3WQF6_9BACT</name>
<evidence type="ECO:0000256" key="5">
    <source>
        <dbReference type="SAM" id="MobiDB-lite"/>
    </source>
</evidence>
<dbReference type="Gene3D" id="1.10.3090.10">
    <property type="entry name" value="cca-adding enzyme, domain 2"/>
    <property type="match status" value="1"/>
</dbReference>
<evidence type="ECO:0000256" key="4">
    <source>
        <dbReference type="RuleBase" id="RU003953"/>
    </source>
</evidence>
<accession>A0A7C3WQF6</accession>
<dbReference type="CDD" id="cd05398">
    <property type="entry name" value="NT_ClassII-CCAase"/>
    <property type="match status" value="1"/>
</dbReference>
<dbReference type="Gene3D" id="3.30.460.10">
    <property type="entry name" value="Beta Polymerase, domain 2"/>
    <property type="match status" value="1"/>
</dbReference>
<dbReference type="SUPFAM" id="SSF81301">
    <property type="entry name" value="Nucleotidyltransferase"/>
    <property type="match status" value="1"/>
</dbReference>
<dbReference type="EMBL" id="DTHB01000016">
    <property type="protein sequence ID" value="HGB13875.1"/>
    <property type="molecule type" value="Genomic_DNA"/>
</dbReference>
<feature type="active site" evidence="3">
    <location>
        <position position="68"/>
    </location>
</feature>
<evidence type="ECO:0000256" key="2">
    <source>
        <dbReference type="ARBA" id="ARBA00022741"/>
    </source>
</evidence>
<sequence>MPIMESHPGNCEVRPLIVPRSEHPLSRKNISVEALKVLYRLHHAGYKAFLVGGSVRDLLLGKKPKDFDIATDARPGEIRKLFRNSRIIGRRFRLVQVFFRGGKIVEVSTFRRRSEFEEAPETPSESRSDTFGTPAEDAQRRDLTINGLFYNIADFTLVDYVGGLEDLRRGIIRVIGDPAVRFVRDPMRMLRVLRHAARTGFTIDPHTWEELLAKRHLIRLCAPARIRDELLRDLKSGAAQPFFALMFKSGLFYAIFPHWEKHLGKKGENRLLELFSRIDLLLQNERPVSETLLWAAFLLPYLEAFPRPEDLKDVREFFREKSREALAPVEFPRHRRDEVSQILALALQIAAFLQAKRPVPARMARLAAFPEAMRLYQLTSAPQDELLQIFSQAEAPEPPPVRKRRRPRRRRLRKKGGRPVQAQ</sequence>
<dbReference type="InterPro" id="IPR052191">
    <property type="entry name" value="tRNA_ntf/polyA_polymerase_I"/>
</dbReference>
<keyword evidence="2 3" id="KW-0547">Nucleotide-binding</keyword>
<evidence type="ECO:0000256" key="1">
    <source>
        <dbReference type="ARBA" id="ARBA00022679"/>
    </source>
</evidence>
<gene>
    <name evidence="3" type="primary">pcnB</name>
    <name evidence="8" type="ORF">ENV62_01355</name>
</gene>
<dbReference type="Pfam" id="PF01743">
    <property type="entry name" value="PolyA_pol"/>
    <property type="match status" value="1"/>
</dbReference>
<dbReference type="HAMAP" id="MF_00957">
    <property type="entry name" value="PolyA_pol"/>
    <property type="match status" value="1"/>
</dbReference>
<dbReference type="GO" id="GO:0005524">
    <property type="term" value="F:ATP binding"/>
    <property type="evidence" value="ECO:0007669"/>
    <property type="project" value="UniProtKB-UniRule"/>
</dbReference>
<keyword evidence="3" id="KW-0507">mRNA processing</keyword>
<comment type="caution">
    <text evidence="8">The sequence shown here is derived from an EMBL/GenBank/DDBJ whole genome shotgun (WGS) entry which is preliminary data.</text>
</comment>
<comment type="similarity">
    <text evidence="3 4">Belongs to the tRNA nucleotidyltransferase/poly(A) polymerase family.</text>
</comment>